<keyword evidence="1" id="KW-0812">Transmembrane</keyword>
<evidence type="ECO:0000313" key="2">
    <source>
        <dbReference type="EMBL" id="SET28010.1"/>
    </source>
</evidence>
<dbReference type="PANTHER" id="PTHR40078:SF1">
    <property type="entry name" value="INTEGRAL MEMBRANE PROTEIN"/>
    <property type="match status" value="1"/>
</dbReference>
<dbReference type="RefSeq" id="WP_090442810.1">
    <property type="nucleotide sequence ID" value="NZ_FOHU01000007.1"/>
</dbReference>
<sequence>MKIKGVLPKIARLYIGLFIFALGIVTTINANFGLQPWDVLHQGISINTSLTLGQASIIVGLLLLAINFYLGERIGWATIANIVFIGIFIDFIMSMEMIPIGSSFVMALVMAVIGMFLLGLGSALYIGVGLGAGPRDGIMVAFTKRTTQSVRLIRSSIEASVLVVGYLLGGTVGIGTLIMALSVGYFIQLAFKICKFNIRKIKHRYIDEDIRLIKNWMQQRKNIKIKAKE</sequence>
<organism evidence="2 3">
    <name type="scientific">Natronincola peptidivorans</name>
    <dbReference type="NCBI Taxonomy" id="426128"/>
    <lineage>
        <taxon>Bacteria</taxon>
        <taxon>Bacillati</taxon>
        <taxon>Bacillota</taxon>
        <taxon>Clostridia</taxon>
        <taxon>Peptostreptococcales</taxon>
        <taxon>Natronincolaceae</taxon>
        <taxon>Natronincola</taxon>
    </lineage>
</organism>
<dbReference type="Proteomes" id="UP000199568">
    <property type="component" value="Unassembled WGS sequence"/>
</dbReference>
<dbReference type="InterPro" id="IPR038750">
    <property type="entry name" value="YczE/YyaS-like"/>
</dbReference>
<dbReference type="OrthoDB" id="154912at2"/>
<accession>A0A1I0D7H5</accession>
<feature type="transmembrane region" description="Helical" evidence="1">
    <location>
        <begin position="52"/>
        <end position="70"/>
    </location>
</feature>
<dbReference type="STRING" id="426128.SAMN05660297_01893"/>
<reference evidence="2 3" key="1">
    <citation type="submission" date="2016-10" db="EMBL/GenBank/DDBJ databases">
        <authorList>
            <person name="de Groot N.N."/>
        </authorList>
    </citation>
    <scope>NUCLEOTIDE SEQUENCE [LARGE SCALE GENOMIC DNA]</scope>
    <source>
        <strain evidence="2 3">DSM 18979</strain>
    </source>
</reference>
<protein>
    <submittedName>
        <fullName evidence="2">Uncharacterized membrane protein YczE</fullName>
    </submittedName>
</protein>
<keyword evidence="1" id="KW-1133">Transmembrane helix</keyword>
<name>A0A1I0D7H5_9FIRM</name>
<feature type="transmembrane region" description="Helical" evidence="1">
    <location>
        <begin position="77"/>
        <end position="98"/>
    </location>
</feature>
<proteinExistence type="predicted"/>
<gene>
    <name evidence="2" type="ORF">SAMN05660297_01893</name>
</gene>
<dbReference type="Pfam" id="PF19700">
    <property type="entry name" value="DUF6198"/>
    <property type="match status" value="1"/>
</dbReference>
<evidence type="ECO:0000256" key="1">
    <source>
        <dbReference type="SAM" id="Phobius"/>
    </source>
</evidence>
<dbReference type="PANTHER" id="PTHR40078">
    <property type="entry name" value="INTEGRAL MEMBRANE PROTEIN-RELATED"/>
    <property type="match status" value="1"/>
</dbReference>
<dbReference type="EMBL" id="FOHU01000007">
    <property type="protein sequence ID" value="SET28010.1"/>
    <property type="molecule type" value="Genomic_DNA"/>
</dbReference>
<feature type="transmembrane region" description="Helical" evidence="1">
    <location>
        <begin position="104"/>
        <end position="128"/>
    </location>
</feature>
<evidence type="ECO:0000313" key="3">
    <source>
        <dbReference type="Proteomes" id="UP000199568"/>
    </source>
</evidence>
<feature type="transmembrane region" description="Helical" evidence="1">
    <location>
        <begin position="12"/>
        <end position="32"/>
    </location>
</feature>
<dbReference type="AlphaFoldDB" id="A0A1I0D7H5"/>
<keyword evidence="1" id="KW-0472">Membrane</keyword>
<keyword evidence="3" id="KW-1185">Reference proteome</keyword>